<evidence type="ECO:0000259" key="4">
    <source>
        <dbReference type="Pfam" id="PF04471"/>
    </source>
</evidence>
<keyword evidence="3" id="KW-1133">Transmembrane helix</keyword>
<gene>
    <name evidence="5" type="ORF">ACH49L_05380</name>
</gene>
<protein>
    <submittedName>
        <fullName evidence="5">Restriction endonuclease</fullName>
        <ecNumber evidence="5">3.1.21.-</ecNumber>
    </submittedName>
</protein>
<keyword evidence="3" id="KW-0812">Transmembrane</keyword>
<evidence type="ECO:0000256" key="3">
    <source>
        <dbReference type="SAM" id="Phobius"/>
    </source>
</evidence>
<feature type="region of interest" description="Disordered" evidence="2">
    <location>
        <begin position="9"/>
        <end position="55"/>
    </location>
</feature>
<keyword evidence="5" id="KW-0255">Endonuclease</keyword>
<keyword evidence="1" id="KW-0175">Coiled coil</keyword>
<sequence>MGKGVIVSHKVGGQACPGSGRAAAAPQSPDDDAPATGTPAGDAPATDGGRNTVRRPPVDARVETAQLLLAALGVVAFLVALIGLFFSDVVPLIALAVAAVAATAVRVLNATPAGRRNTARNEAEAARQAEIRERKAARAEQKREQERQDALAREAAEAARALRRAVRQLLDGLPERGAPQEEAIAYCLSRTSAARDPRVQAEAERLARRHLAVDERILCIALAVTTGTGKRRALLILTDRSAAVSDKGTSYRYDPDPGDVTEGWGLRVGELLFSFLDNPQLPIALAARDEAAALPAPASPPAGRPEPRLIRTARESELVAVDWMRYLGFTDAVATPVGADEGIDVISERGLAQVKMEGSPTTRPTVQQLHGVATAKEKEALFFSMAGYTPPAIAWASKHGISLFRYDRQGTPQAINTPALRLLETADARASQPAGEHGSDA</sequence>
<dbReference type="InterPro" id="IPR011335">
    <property type="entry name" value="Restrct_endonuc-II-like"/>
</dbReference>
<organism evidence="5 6">
    <name type="scientific">Streptomyces olivaceoviridis</name>
    <name type="common">Streptomyces corchorusii</name>
    <dbReference type="NCBI Taxonomy" id="1921"/>
    <lineage>
        <taxon>Bacteria</taxon>
        <taxon>Bacillati</taxon>
        <taxon>Actinomycetota</taxon>
        <taxon>Actinomycetes</taxon>
        <taxon>Kitasatosporales</taxon>
        <taxon>Streptomycetaceae</taxon>
        <taxon>Streptomyces</taxon>
    </lineage>
</organism>
<dbReference type="GO" id="GO:0016787">
    <property type="term" value="F:hydrolase activity"/>
    <property type="evidence" value="ECO:0007669"/>
    <property type="project" value="UniProtKB-KW"/>
</dbReference>
<dbReference type="SUPFAM" id="SSF52980">
    <property type="entry name" value="Restriction endonuclease-like"/>
    <property type="match status" value="1"/>
</dbReference>
<reference evidence="5 6" key="1">
    <citation type="submission" date="2024-10" db="EMBL/GenBank/DDBJ databases">
        <title>The Natural Products Discovery Center: Release of the First 8490 Sequenced Strains for Exploring Actinobacteria Biosynthetic Diversity.</title>
        <authorList>
            <person name="Kalkreuter E."/>
            <person name="Kautsar S.A."/>
            <person name="Yang D."/>
            <person name="Bader C.D."/>
            <person name="Teijaro C.N."/>
            <person name="Fluegel L."/>
            <person name="Davis C.M."/>
            <person name="Simpson J.R."/>
            <person name="Lauterbach L."/>
            <person name="Steele A.D."/>
            <person name="Gui C."/>
            <person name="Meng S."/>
            <person name="Li G."/>
            <person name="Viehrig K."/>
            <person name="Ye F."/>
            <person name="Su P."/>
            <person name="Kiefer A.F."/>
            <person name="Nichols A."/>
            <person name="Cepeda A.J."/>
            <person name="Yan W."/>
            <person name="Fan B."/>
            <person name="Jiang Y."/>
            <person name="Adhikari A."/>
            <person name="Zheng C.-J."/>
            <person name="Schuster L."/>
            <person name="Cowan T.M."/>
            <person name="Smanski M.J."/>
            <person name="Chevrette M.G."/>
            <person name="De Carvalho L.P.S."/>
            <person name="Shen B."/>
        </authorList>
    </citation>
    <scope>NUCLEOTIDE SEQUENCE [LARGE SCALE GENOMIC DNA]</scope>
    <source>
        <strain evidence="5 6">NPDC020295</strain>
    </source>
</reference>
<dbReference type="InterPro" id="IPR007560">
    <property type="entry name" value="Restrct_endonuc_IV_Mrr"/>
</dbReference>
<evidence type="ECO:0000313" key="5">
    <source>
        <dbReference type="EMBL" id="MFI2155117.1"/>
    </source>
</evidence>
<dbReference type="Proteomes" id="UP001611397">
    <property type="component" value="Unassembled WGS sequence"/>
</dbReference>
<dbReference type="Pfam" id="PF04471">
    <property type="entry name" value="Mrr_cat"/>
    <property type="match status" value="1"/>
</dbReference>
<accession>A0ABW7V6G0</accession>
<evidence type="ECO:0000256" key="2">
    <source>
        <dbReference type="SAM" id="MobiDB-lite"/>
    </source>
</evidence>
<comment type="caution">
    <text evidence="5">The sequence shown here is derived from an EMBL/GenBank/DDBJ whole genome shotgun (WGS) entry which is preliminary data.</text>
</comment>
<dbReference type="EMBL" id="JBIRWM010000002">
    <property type="protein sequence ID" value="MFI2155117.1"/>
    <property type="molecule type" value="Genomic_DNA"/>
</dbReference>
<dbReference type="EC" id="3.1.21.-" evidence="5"/>
<evidence type="ECO:0000256" key="1">
    <source>
        <dbReference type="SAM" id="Coils"/>
    </source>
</evidence>
<feature type="transmembrane region" description="Helical" evidence="3">
    <location>
        <begin position="64"/>
        <end position="86"/>
    </location>
</feature>
<dbReference type="RefSeq" id="WP_107120791.1">
    <property type="nucleotide sequence ID" value="NZ_JBIRUT010000002.1"/>
</dbReference>
<keyword evidence="6" id="KW-1185">Reference proteome</keyword>
<dbReference type="GO" id="GO:0004519">
    <property type="term" value="F:endonuclease activity"/>
    <property type="evidence" value="ECO:0007669"/>
    <property type="project" value="UniProtKB-KW"/>
</dbReference>
<keyword evidence="3" id="KW-0472">Membrane</keyword>
<feature type="domain" description="Restriction endonuclease type IV Mrr" evidence="4">
    <location>
        <begin position="317"/>
        <end position="406"/>
    </location>
</feature>
<feature type="coiled-coil region" evidence="1">
    <location>
        <begin position="120"/>
        <end position="154"/>
    </location>
</feature>
<evidence type="ECO:0000313" key="6">
    <source>
        <dbReference type="Proteomes" id="UP001611397"/>
    </source>
</evidence>
<name>A0ABW7V6G0_STROI</name>
<feature type="transmembrane region" description="Helical" evidence="3">
    <location>
        <begin position="92"/>
        <end position="111"/>
    </location>
</feature>
<proteinExistence type="predicted"/>
<feature type="compositionally biased region" description="Low complexity" evidence="2">
    <location>
        <begin position="22"/>
        <end position="49"/>
    </location>
</feature>
<keyword evidence="5" id="KW-0540">Nuclease</keyword>
<keyword evidence="5" id="KW-0378">Hydrolase</keyword>